<dbReference type="GO" id="GO:0003735">
    <property type="term" value="F:structural constituent of ribosome"/>
    <property type="evidence" value="ECO:0007669"/>
    <property type="project" value="InterPro"/>
</dbReference>
<evidence type="ECO:0000256" key="3">
    <source>
        <dbReference type="ARBA" id="ARBA00023274"/>
    </source>
</evidence>
<dbReference type="InterPro" id="IPR018256">
    <property type="entry name" value="Ribosomal_eL13_CS"/>
</dbReference>
<reference evidence="6" key="1">
    <citation type="submission" date="2021-03" db="EMBL/GenBank/DDBJ databases">
        <authorList>
            <person name="Li Z."/>
            <person name="Yang C."/>
        </authorList>
    </citation>
    <scope>NUCLEOTIDE SEQUENCE</scope>
    <source>
        <strain evidence="6">Dzin_1.0</strain>
        <tissue evidence="6">Leaf</tissue>
    </source>
</reference>
<dbReference type="GO" id="GO:0022625">
    <property type="term" value="C:cytosolic large ribosomal subunit"/>
    <property type="evidence" value="ECO:0007669"/>
    <property type="project" value="TreeGrafter"/>
</dbReference>
<dbReference type="Gene3D" id="1.20.5.110">
    <property type="match status" value="1"/>
</dbReference>
<evidence type="ECO:0000256" key="1">
    <source>
        <dbReference type="ARBA" id="ARBA00005640"/>
    </source>
</evidence>
<dbReference type="AlphaFoldDB" id="A0A9D5H8L9"/>
<organism evidence="6 7">
    <name type="scientific">Dioscorea zingiberensis</name>
    <dbReference type="NCBI Taxonomy" id="325984"/>
    <lineage>
        <taxon>Eukaryota</taxon>
        <taxon>Viridiplantae</taxon>
        <taxon>Streptophyta</taxon>
        <taxon>Embryophyta</taxon>
        <taxon>Tracheophyta</taxon>
        <taxon>Spermatophyta</taxon>
        <taxon>Magnoliopsida</taxon>
        <taxon>Liliopsida</taxon>
        <taxon>Dioscoreales</taxon>
        <taxon>Dioscoreaceae</taxon>
        <taxon>Dioscorea</taxon>
    </lineage>
</organism>
<evidence type="ECO:0000256" key="5">
    <source>
        <dbReference type="SAM" id="MobiDB-lite"/>
    </source>
</evidence>
<dbReference type="InterPro" id="IPR001380">
    <property type="entry name" value="Ribosomal_eL13"/>
</dbReference>
<keyword evidence="7" id="KW-1185">Reference proteome</keyword>
<dbReference type="OrthoDB" id="1145453at2759"/>
<dbReference type="HAMAP" id="MF_00499">
    <property type="entry name" value="Ribosomal_eL13"/>
    <property type="match status" value="1"/>
</dbReference>
<dbReference type="EMBL" id="JAGGNH010000007">
    <property type="protein sequence ID" value="KAJ0967309.1"/>
    <property type="molecule type" value="Genomic_DNA"/>
</dbReference>
<protein>
    <recommendedName>
        <fullName evidence="4">60S ribosomal protein L13</fullName>
    </recommendedName>
</protein>
<dbReference type="GO" id="GO:0006412">
    <property type="term" value="P:translation"/>
    <property type="evidence" value="ECO:0007669"/>
    <property type="project" value="InterPro"/>
</dbReference>
<evidence type="ECO:0000313" key="6">
    <source>
        <dbReference type="EMBL" id="KAJ0967309.1"/>
    </source>
</evidence>
<accession>A0A9D5H8L9</accession>
<dbReference type="FunFam" id="1.20.5.110:FF:000003">
    <property type="entry name" value="60S ribosomal protein L13"/>
    <property type="match status" value="1"/>
</dbReference>
<comment type="caution">
    <text evidence="6">The sequence shown here is derived from an EMBL/GenBank/DDBJ whole genome shotgun (WGS) entry which is preliminary data.</text>
</comment>
<dbReference type="PROSITE" id="PS01104">
    <property type="entry name" value="RIBOSOMAL_L13E"/>
    <property type="match status" value="1"/>
</dbReference>
<feature type="region of interest" description="Disordered" evidence="5">
    <location>
        <begin position="1"/>
        <end position="26"/>
    </location>
</feature>
<dbReference type="Pfam" id="PF01294">
    <property type="entry name" value="Ribosomal_L13e"/>
    <property type="match status" value="1"/>
</dbReference>
<evidence type="ECO:0000313" key="7">
    <source>
        <dbReference type="Proteomes" id="UP001085076"/>
    </source>
</evidence>
<evidence type="ECO:0000256" key="2">
    <source>
        <dbReference type="ARBA" id="ARBA00022980"/>
    </source>
</evidence>
<reference evidence="6" key="2">
    <citation type="journal article" date="2022" name="Hortic Res">
        <title>The genome of Dioscorea zingiberensis sheds light on the biosynthesis, origin and evolution of the medicinally important diosgenin saponins.</title>
        <authorList>
            <person name="Li Y."/>
            <person name="Tan C."/>
            <person name="Li Z."/>
            <person name="Guo J."/>
            <person name="Li S."/>
            <person name="Chen X."/>
            <person name="Wang C."/>
            <person name="Dai X."/>
            <person name="Yang H."/>
            <person name="Song W."/>
            <person name="Hou L."/>
            <person name="Xu J."/>
            <person name="Tong Z."/>
            <person name="Xu A."/>
            <person name="Yuan X."/>
            <person name="Wang W."/>
            <person name="Yang Q."/>
            <person name="Chen L."/>
            <person name="Sun Z."/>
            <person name="Wang K."/>
            <person name="Pan B."/>
            <person name="Chen J."/>
            <person name="Bao Y."/>
            <person name="Liu F."/>
            <person name="Qi X."/>
            <person name="Gang D.R."/>
            <person name="Wen J."/>
            <person name="Li J."/>
        </authorList>
    </citation>
    <scope>NUCLEOTIDE SEQUENCE</scope>
    <source>
        <strain evidence="6">Dzin_1.0</strain>
    </source>
</reference>
<keyword evidence="2 4" id="KW-0689">Ribosomal protein</keyword>
<dbReference type="PANTHER" id="PTHR11722">
    <property type="entry name" value="60S RIBOSOMAL PROTEIN L13"/>
    <property type="match status" value="1"/>
</dbReference>
<dbReference type="PANTHER" id="PTHR11722:SF0">
    <property type="entry name" value="LARGE RIBOSOMAL SUBUNIT PROTEIN EL13"/>
    <property type="match status" value="1"/>
</dbReference>
<dbReference type="GO" id="GO:0003723">
    <property type="term" value="F:RNA binding"/>
    <property type="evidence" value="ECO:0007669"/>
    <property type="project" value="TreeGrafter"/>
</dbReference>
<dbReference type="Proteomes" id="UP001085076">
    <property type="component" value="Miscellaneous, Linkage group lg07"/>
</dbReference>
<comment type="similarity">
    <text evidence="1 4">Belongs to the eukaryotic ribosomal protein eL13 family.</text>
</comment>
<gene>
    <name evidence="6" type="ORF">J5N97_024226</name>
</gene>
<proteinExistence type="inferred from homology"/>
<evidence type="ECO:0000256" key="4">
    <source>
        <dbReference type="RuleBase" id="RU000572"/>
    </source>
</evidence>
<sequence length="393" mass="44323">MAENTNVDGMNPIETKGKRSTKQGSKHVWNSEQDALLAECLTRLAQSDKWKSYPGLLDLNKPFLFLEELSHVFGEDFWDIELEDDINVVDGGDNPRVIPSPTDSIVTLLLDTSQTVPSRKVKRKRSFGQDVGTNEINNSISSIGSWVEGSGEHVARLACYFQFLSDDTEAKKKVFGFHQLYIPLRCSSDLVPRGKWNGGRCFNVGDKDRNSPVKTRKTKRRIARQKKAVKIFPRPTAGPLRPIVQCQTLKYNMKPRAGRGFTLEELKAAGIPKKLAPTIGIAVDHRRKNRSLEGLQLNVQRLKTYKAKLVIFPRHARKFKSGDSAPEELATATQIQGEYMPITREQPSVELVKVTDEMKSFSAYGKLRVEQMNKRQVGARLKKAAEAEKEEKK</sequence>
<name>A0A9D5H8L9_9LILI</name>
<keyword evidence="3 4" id="KW-0687">Ribonucleoprotein</keyword>